<dbReference type="InterPro" id="IPR001789">
    <property type="entry name" value="Sig_transdc_resp-reg_receiver"/>
</dbReference>
<dbReference type="Gene3D" id="3.30.70.270">
    <property type="match status" value="1"/>
</dbReference>
<dbReference type="EMBL" id="RRZA01000001">
    <property type="protein sequence ID" value="MBE0455967.1"/>
    <property type="molecule type" value="Genomic_DNA"/>
</dbReference>
<keyword evidence="7" id="KW-1185">Reference proteome</keyword>
<evidence type="ECO:0000259" key="4">
    <source>
        <dbReference type="PROSITE" id="PS50110"/>
    </source>
</evidence>
<dbReference type="SUPFAM" id="SSF55073">
    <property type="entry name" value="Nucleotide cyclase"/>
    <property type="match status" value="1"/>
</dbReference>
<dbReference type="PROSITE" id="PS50887">
    <property type="entry name" value="GGDEF"/>
    <property type="match status" value="1"/>
</dbReference>
<comment type="catalytic activity">
    <reaction evidence="2">
        <text>2 GTP = 3',3'-c-di-GMP + 2 diphosphate</text>
        <dbReference type="Rhea" id="RHEA:24898"/>
        <dbReference type="ChEBI" id="CHEBI:33019"/>
        <dbReference type="ChEBI" id="CHEBI:37565"/>
        <dbReference type="ChEBI" id="CHEBI:58805"/>
        <dbReference type="EC" id="2.7.7.65"/>
    </reaction>
</comment>
<evidence type="ECO:0000256" key="2">
    <source>
        <dbReference type="ARBA" id="ARBA00034247"/>
    </source>
</evidence>
<dbReference type="PANTHER" id="PTHR45138">
    <property type="entry name" value="REGULATORY COMPONENTS OF SENSORY TRANSDUCTION SYSTEM"/>
    <property type="match status" value="1"/>
</dbReference>
<feature type="domain" description="GGDEF" evidence="5">
    <location>
        <begin position="172"/>
        <end position="303"/>
    </location>
</feature>
<dbReference type="InterPro" id="IPR050469">
    <property type="entry name" value="Diguanylate_Cyclase"/>
</dbReference>
<dbReference type="PANTHER" id="PTHR45138:SF9">
    <property type="entry name" value="DIGUANYLATE CYCLASE DGCM-RELATED"/>
    <property type="match status" value="1"/>
</dbReference>
<dbReference type="Pfam" id="PF00072">
    <property type="entry name" value="Response_reg"/>
    <property type="match status" value="1"/>
</dbReference>
<protein>
    <recommendedName>
        <fullName evidence="1">diguanylate cyclase</fullName>
        <ecNumber evidence="1">2.7.7.65</ecNumber>
    </recommendedName>
</protein>
<organism evidence="6 7">
    <name type="scientific">Pseudoalteromonas prydzensis</name>
    <dbReference type="NCBI Taxonomy" id="182141"/>
    <lineage>
        <taxon>Bacteria</taxon>
        <taxon>Pseudomonadati</taxon>
        <taxon>Pseudomonadota</taxon>
        <taxon>Gammaproteobacteria</taxon>
        <taxon>Alteromonadales</taxon>
        <taxon>Pseudoalteromonadaceae</taxon>
        <taxon>Pseudoalteromonas</taxon>
    </lineage>
</organism>
<feature type="modified residue" description="4-aspartylphosphate" evidence="3">
    <location>
        <position position="64"/>
    </location>
</feature>
<keyword evidence="3" id="KW-0597">Phosphoprotein</keyword>
<evidence type="ECO:0000256" key="1">
    <source>
        <dbReference type="ARBA" id="ARBA00012528"/>
    </source>
</evidence>
<accession>A0ABR9FG02</accession>
<dbReference type="Gene3D" id="3.40.50.2300">
    <property type="match status" value="1"/>
</dbReference>
<sequence length="303" mass="34058">MTNVESEIAQSLTKSKVLIVDDQQLNISLLEKVLSSHYNTTAVTSGEQAIKHCEIDIPDLILLDIAMEGINGIETCKRLKTNPDLKDVPVIFITSFEQHEDVCWQVGGVDFINKPINAKTVFNRVKVHLTLKLQRDKLLEMVFLDSLTQVYNRRYFDSHLIQTQLSAIREVSDYALIFIDIDYFKQFNDIYGHVVGDKALQSVANCIQDTLKRPCDFVSRYGGEEFAVILPFTDLSGAVLVAQKIVQSVAALNIEHDHSAFDVLTVSAGVATFRSLSGQDEIIKKADEKLYISKQTGRNKLTF</sequence>
<dbReference type="Pfam" id="PF00990">
    <property type="entry name" value="GGDEF"/>
    <property type="match status" value="1"/>
</dbReference>
<dbReference type="InterPro" id="IPR000160">
    <property type="entry name" value="GGDEF_dom"/>
</dbReference>
<dbReference type="SMART" id="SM00267">
    <property type="entry name" value="GGDEF"/>
    <property type="match status" value="1"/>
</dbReference>
<dbReference type="SMART" id="SM00448">
    <property type="entry name" value="REC"/>
    <property type="match status" value="1"/>
</dbReference>
<dbReference type="RefSeq" id="WP_192540209.1">
    <property type="nucleotide sequence ID" value="NZ_JBQDLW010000015.1"/>
</dbReference>
<dbReference type="EC" id="2.7.7.65" evidence="1"/>
<dbReference type="Proteomes" id="UP000707245">
    <property type="component" value="Unassembled WGS sequence"/>
</dbReference>
<proteinExistence type="predicted"/>
<evidence type="ECO:0000313" key="6">
    <source>
        <dbReference type="EMBL" id="MBE0455967.1"/>
    </source>
</evidence>
<evidence type="ECO:0000259" key="5">
    <source>
        <dbReference type="PROSITE" id="PS50887"/>
    </source>
</evidence>
<dbReference type="NCBIfam" id="TIGR00254">
    <property type="entry name" value="GGDEF"/>
    <property type="match status" value="1"/>
</dbReference>
<feature type="domain" description="Response regulatory" evidence="4">
    <location>
        <begin position="16"/>
        <end position="129"/>
    </location>
</feature>
<dbReference type="CDD" id="cd01949">
    <property type="entry name" value="GGDEF"/>
    <property type="match status" value="1"/>
</dbReference>
<dbReference type="SUPFAM" id="SSF52172">
    <property type="entry name" value="CheY-like"/>
    <property type="match status" value="1"/>
</dbReference>
<gene>
    <name evidence="6" type="ORF">EI167_00540</name>
</gene>
<dbReference type="PROSITE" id="PS50110">
    <property type="entry name" value="RESPONSE_REGULATORY"/>
    <property type="match status" value="1"/>
</dbReference>
<dbReference type="InterPro" id="IPR029787">
    <property type="entry name" value="Nucleotide_cyclase"/>
</dbReference>
<dbReference type="InterPro" id="IPR043128">
    <property type="entry name" value="Rev_trsase/Diguanyl_cyclase"/>
</dbReference>
<reference evidence="6 7" key="1">
    <citation type="submission" date="2020-07" db="EMBL/GenBank/DDBJ databases">
        <title>Halophilic bacteria isolated from french cheeses.</title>
        <authorList>
            <person name="Kothe C.I."/>
            <person name="Farah-Kraiem B."/>
            <person name="Renault P."/>
            <person name="Dridi B."/>
        </authorList>
    </citation>
    <scope>NUCLEOTIDE SEQUENCE [LARGE SCALE GENOMIC DNA]</scope>
    <source>
        <strain evidence="6 7">FME14</strain>
    </source>
</reference>
<evidence type="ECO:0000313" key="7">
    <source>
        <dbReference type="Proteomes" id="UP000707245"/>
    </source>
</evidence>
<name>A0ABR9FG02_9GAMM</name>
<evidence type="ECO:0000256" key="3">
    <source>
        <dbReference type="PROSITE-ProRule" id="PRU00169"/>
    </source>
</evidence>
<dbReference type="InterPro" id="IPR011006">
    <property type="entry name" value="CheY-like_superfamily"/>
</dbReference>
<comment type="caution">
    <text evidence="6">The sequence shown here is derived from an EMBL/GenBank/DDBJ whole genome shotgun (WGS) entry which is preliminary data.</text>
</comment>